<name>A0ABD3I517_9MARC</name>
<comment type="caution">
    <text evidence="2">The sequence shown here is derived from an EMBL/GenBank/DDBJ whole genome shotgun (WGS) entry which is preliminary data.</text>
</comment>
<keyword evidence="3" id="KW-1185">Reference proteome</keyword>
<feature type="region of interest" description="Disordered" evidence="1">
    <location>
        <begin position="20"/>
        <end position="118"/>
    </location>
</feature>
<evidence type="ECO:0000256" key="1">
    <source>
        <dbReference type="SAM" id="MobiDB-lite"/>
    </source>
</evidence>
<feature type="compositionally biased region" description="Polar residues" evidence="1">
    <location>
        <begin position="106"/>
        <end position="118"/>
    </location>
</feature>
<sequence>MLAMIGQSTYKTMTRGQNKYPMAGHMAKDCPFPSTSGNWRGQQTQNRAGDVGNQGRKVPGRVFSEGLGGSQQKDEDSEDEDSEDEDSEDEFIDVKLSKSSRKQKELPNTPSLSNSRLNTYDVLANCEEGSNEPEVDLIQIDTETQEVEDSQEKLQKM</sequence>
<evidence type="ECO:0000313" key="2">
    <source>
        <dbReference type="EMBL" id="KAL3698386.1"/>
    </source>
</evidence>
<gene>
    <name evidence="2" type="ORF">R1sor_012462</name>
</gene>
<proteinExistence type="predicted"/>
<dbReference type="Proteomes" id="UP001633002">
    <property type="component" value="Unassembled WGS sequence"/>
</dbReference>
<accession>A0ABD3I517</accession>
<evidence type="ECO:0000313" key="3">
    <source>
        <dbReference type="Proteomes" id="UP001633002"/>
    </source>
</evidence>
<protein>
    <submittedName>
        <fullName evidence="2">Uncharacterized protein</fullName>
    </submittedName>
</protein>
<reference evidence="2 3" key="1">
    <citation type="submission" date="2024-09" db="EMBL/GenBank/DDBJ databases">
        <title>Chromosome-scale assembly of Riccia sorocarpa.</title>
        <authorList>
            <person name="Paukszto L."/>
        </authorList>
    </citation>
    <scope>NUCLEOTIDE SEQUENCE [LARGE SCALE GENOMIC DNA]</scope>
    <source>
        <strain evidence="2">LP-2024</strain>
        <tissue evidence="2">Aerial parts of the thallus</tissue>
    </source>
</reference>
<dbReference type="AlphaFoldDB" id="A0ABD3I517"/>
<feature type="compositionally biased region" description="Polar residues" evidence="1">
    <location>
        <begin position="33"/>
        <end position="47"/>
    </location>
</feature>
<feature type="compositionally biased region" description="Acidic residues" evidence="1">
    <location>
        <begin position="75"/>
        <end position="91"/>
    </location>
</feature>
<dbReference type="EMBL" id="JBJQOH010000002">
    <property type="protein sequence ID" value="KAL3698386.1"/>
    <property type="molecule type" value="Genomic_DNA"/>
</dbReference>
<organism evidence="2 3">
    <name type="scientific">Riccia sorocarpa</name>
    <dbReference type="NCBI Taxonomy" id="122646"/>
    <lineage>
        <taxon>Eukaryota</taxon>
        <taxon>Viridiplantae</taxon>
        <taxon>Streptophyta</taxon>
        <taxon>Embryophyta</taxon>
        <taxon>Marchantiophyta</taxon>
        <taxon>Marchantiopsida</taxon>
        <taxon>Marchantiidae</taxon>
        <taxon>Marchantiales</taxon>
        <taxon>Ricciaceae</taxon>
        <taxon>Riccia</taxon>
    </lineage>
</organism>